<dbReference type="EMBL" id="FOWW01000002">
    <property type="protein sequence ID" value="SFP45478.1"/>
    <property type="molecule type" value="Genomic_DNA"/>
</dbReference>
<dbReference type="Gene3D" id="1.10.357.10">
    <property type="entry name" value="Tetracycline Repressor, domain 2"/>
    <property type="match status" value="1"/>
</dbReference>
<dbReference type="PANTHER" id="PTHR30055:SF153">
    <property type="entry name" value="HTH-TYPE TRANSCRIPTIONAL REPRESSOR RV3405C"/>
    <property type="match status" value="1"/>
</dbReference>
<evidence type="ECO:0000313" key="4">
    <source>
        <dbReference type="EMBL" id="SFP45478.1"/>
    </source>
</evidence>
<dbReference type="GO" id="GO:0000976">
    <property type="term" value="F:transcription cis-regulatory region binding"/>
    <property type="evidence" value="ECO:0007669"/>
    <property type="project" value="TreeGrafter"/>
</dbReference>
<dbReference type="PROSITE" id="PS50977">
    <property type="entry name" value="HTH_TETR_2"/>
    <property type="match status" value="1"/>
</dbReference>
<keyword evidence="5" id="KW-1185">Reference proteome</keyword>
<feature type="domain" description="HTH tetR-type" evidence="3">
    <location>
        <begin position="25"/>
        <end position="85"/>
    </location>
</feature>
<name>A0A1I5QGU8_9PSEU</name>
<dbReference type="InterPro" id="IPR001647">
    <property type="entry name" value="HTH_TetR"/>
</dbReference>
<sequence>MEDKRHTGRGTSALADVRSRAAASRVSDDVLLDAARTCVLAAGVRRTTLTEIARTARVSRMTLYRRFPDVRSILAALMTREFGAVLRTASARGSGATARERLVNTATAAVRELVADPLMRTVLDLDAELVMPYVVRRLGATQRLAEQVLAAHVAAGHADGSIRRGDRATQVRAVLLVAQSFVLSLRPATADLAEADLLAELRHLLDAALRPDPAAR</sequence>
<dbReference type="AlphaFoldDB" id="A0A1I5QGU8"/>
<dbReference type="InterPro" id="IPR009057">
    <property type="entry name" value="Homeodomain-like_sf"/>
</dbReference>
<dbReference type="GO" id="GO:0003700">
    <property type="term" value="F:DNA-binding transcription factor activity"/>
    <property type="evidence" value="ECO:0007669"/>
    <property type="project" value="TreeGrafter"/>
</dbReference>
<dbReference type="PANTHER" id="PTHR30055">
    <property type="entry name" value="HTH-TYPE TRANSCRIPTIONAL REGULATOR RUTR"/>
    <property type="match status" value="1"/>
</dbReference>
<dbReference type="SUPFAM" id="SSF46689">
    <property type="entry name" value="Homeodomain-like"/>
    <property type="match status" value="1"/>
</dbReference>
<dbReference type="Gene3D" id="1.10.10.60">
    <property type="entry name" value="Homeodomain-like"/>
    <property type="match status" value="1"/>
</dbReference>
<gene>
    <name evidence="4" type="ORF">SAMN05421810_102634</name>
</gene>
<dbReference type="Proteomes" id="UP000198727">
    <property type="component" value="Unassembled WGS sequence"/>
</dbReference>
<dbReference type="RefSeq" id="WP_092529350.1">
    <property type="nucleotide sequence ID" value="NZ_FOWW01000002.1"/>
</dbReference>
<organism evidence="4 5">
    <name type="scientific">Amycolatopsis arida</name>
    <dbReference type="NCBI Taxonomy" id="587909"/>
    <lineage>
        <taxon>Bacteria</taxon>
        <taxon>Bacillati</taxon>
        <taxon>Actinomycetota</taxon>
        <taxon>Actinomycetes</taxon>
        <taxon>Pseudonocardiales</taxon>
        <taxon>Pseudonocardiaceae</taxon>
        <taxon>Amycolatopsis</taxon>
    </lineage>
</organism>
<evidence type="ECO:0000256" key="1">
    <source>
        <dbReference type="ARBA" id="ARBA00023125"/>
    </source>
</evidence>
<proteinExistence type="predicted"/>
<evidence type="ECO:0000313" key="5">
    <source>
        <dbReference type="Proteomes" id="UP000198727"/>
    </source>
</evidence>
<dbReference type="InterPro" id="IPR050109">
    <property type="entry name" value="HTH-type_TetR-like_transc_reg"/>
</dbReference>
<feature type="DNA-binding region" description="H-T-H motif" evidence="2">
    <location>
        <begin position="48"/>
        <end position="67"/>
    </location>
</feature>
<keyword evidence="1 2" id="KW-0238">DNA-binding</keyword>
<evidence type="ECO:0000259" key="3">
    <source>
        <dbReference type="PROSITE" id="PS50977"/>
    </source>
</evidence>
<dbReference type="OrthoDB" id="3267320at2"/>
<dbReference type="Pfam" id="PF00440">
    <property type="entry name" value="TetR_N"/>
    <property type="match status" value="1"/>
</dbReference>
<accession>A0A1I5QGU8</accession>
<protein>
    <submittedName>
        <fullName evidence="4">Regulatory protein, tetR family</fullName>
    </submittedName>
</protein>
<dbReference type="STRING" id="587909.SAMN05421810_102634"/>
<evidence type="ECO:0000256" key="2">
    <source>
        <dbReference type="PROSITE-ProRule" id="PRU00335"/>
    </source>
</evidence>
<reference evidence="5" key="1">
    <citation type="submission" date="2016-10" db="EMBL/GenBank/DDBJ databases">
        <authorList>
            <person name="Varghese N."/>
            <person name="Submissions S."/>
        </authorList>
    </citation>
    <scope>NUCLEOTIDE SEQUENCE [LARGE SCALE GENOMIC DNA]</scope>
    <source>
        <strain evidence="5">CGMCC 4.5579</strain>
    </source>
</reference>